<dbReference type="EMBL" id="JAATJJ010000001">
    <property type="protein sequence ID" value="NJB70816.1"/>
    <property type="molecule type" value="Genomic_DNA"/>
</dbReference>
<keyword evidence="1" id="KW-1133">Transmembrane helix</keyword>
<evidence type="ECO:0000256" key="1">
    <source>
        <dbReference type="SAM" id="Phobius"/>
    </source>
</evidence>
<dbReference type="Proteomes" id="UP000590442">
    <property type="component" value="Unassembled WGS sequence"/>
</dbReference>
<dbReference type="RefSeq" id="WP_167962011.1">
    <property type="nucleotide sequence ID" value="NZ_JAATJJ010000001.1"/>
</dbReference>
<accession>A0A846QP27</accession>
<protein>
    <submittedName>
        <fullName evidence="2">Putative transporter YbjL</fullName>
    </submittedName>
</protein>
<sequence>MAPIKFEDEIKEKLQKREIAPSKNAWEKISSTLETPQNKRTKGFIWYAVAASFIGILIVSTLVFNSSGSIPGKGVEIVDEPLENKVEKSKTEIIAPLQQEEVYATVEEVAPVKQNTIKKNKKEVKNIEQQTVAVTQENQSSMLNKSLSDTEKLIDSKIAEVIAKVNLLEKDNDLLTDMEVDSLLRKAQTEILTNKIFMENQKVDALALLSEVEDELDHSFRDQIFESLKSGFIKVRTAVADRNN</sequence>
<evidence type="ECO:0000313" key="3">
    <source>
        <dbReference type="Proteomes" id="UP000590442"/>
    </source>
</evidence>
<proteinExistence type="predicted"/>
<organism evidence="2 3">
    <name type="scientific">Saonia flava</name>
    <dbReference type="NCBI Taxonomy" id="523696"/>
    <lineage>
        <taxon>Bacteria</taxon>
        <taxon>Pseudomonadati</taxon>
        <taxon>Bacteroidota</taxon>
        <taxon>Flavobacteriia</taxon>
        <taxon>Flavobacteriales</taxon>
        <taxon>Flavobacteriaceae</taxon>
        <taxon>Saonia</taxon>
    </lineage>
</organism>
<keyword evidence="1" id="KW-0472">Membrane</keyword>
<comment type="caution">
    <text evidence="2">The sequence shown here is derived from an EMBL/GenBank/DDBJ whole genome shotgun (WGS) entry which is preliminary data.</text>
</comment>
<keyword evidence="3" id="KW-1185">Reference proteome</keyword>
<evidence type="ECO:0000313" key="2">
    <source>
        <dbReference type="EMBL" id="NJB70816.1"/>
    </source>
</evidence>
<keyword evidence="1" id="KW-0812">Transmembrane</keyword>
<feature type="transmembrane region" description="Helical" evidence="1">
    <location>
        <begin position="44"/>
        <end position="64"/>
    </location>
</feature>
<name>A0A846QP27_9FLAO</name>
<dbReference type="AlphaFoldDB" id="A0A846QP27"/>
<reference evidence="2 3" key="1">
    <citation type="submission" date="2020-03" db="EMBL/GenBank/DDBJ databases">
        <title>Genomic Encyclopedia of Type Strains, Phase IV (KMG-IV): sequencing the most valuable type-strain genomes for metagenomic binning, comparative biology and taxonomic classification.</title>
        <authorList>
            <person name="Goeker M."/>
        </authorList>
    </citation>
    <scope>NUCLEOTIDE SEQUENCE [LARGE SCALE GENOMIC DNA]</scope>
    <source>
        <strain evidence="2 3">DSM 29762</strain>
    </source>
</reference>
<gene>
    <name evidence="2" type="ORF">GGR42_001278</name>
</gene>